<dbReference type="InterPro" id="IPR001387">
    <property type="entry name" value="Cro/C1-type_HTH"/>
</dbReference>
<evidence type="ECO:0000313" key="2">
    <source>
        <dbReference type="Proteomes" id="UP001205035"/>
    </source>
</evidence>
<dbReference type="Gene3D" id="3.30.2020.40">
    <property type="entry name" value="Uncharacterised protein PF10387, DUF2442"/>
    <property type="match status" value="1"/>
</dbReference>
<comment type="caution">
    <text evidence="1">The sequence shown here is derived from an EMBL/GenBank/DDBJ whole genome shotgun (WGS) entry which is preliminary data.</text>
</comment>
<sequence length="138" mass="15965">MERISKIQFEGGRIYMAADTGKIYSRPLEAFPALKEATDEQRAKYTINKYGDAIRWPEIDEDIHISNFYETAEPEPDNAIARAFNRFPWLNVSEIARRIGIHKSLLSKYIYGTKKPSKQREADILDALREMGRELANI</sequence>
<dbReference type="Proteomes" id="UP001205035">
    <property type="component" value="Unassembled WGS sequence"/>
</dbReference>
<dbReference type="EMBL" id="JANGBQ010000020">
    <property type="protein sequence ID" value="MCQ5083683.1"/>
    <property type="molecule type" value="Genomic_DNA"/>
</dbReference>
<dbReference type="CDD" id="cd00093">
    <property type="entry name" value="HTH_XRE"/>
    <property type="match status" value="1"/>
</dbReference>
<dbReference type="InterPro" id="IPR018841">
    <property type="entry name" value="DUF2442"/>
</dbReference>
<proteinExistence type="predicted"/>
<dbReference type="AlphaFoldDB" id="A0AAJ1CG53"/>
<reference evidence="1" key="1">
    <citation type="submission" date="2022-06" db="EMBL/GenBank/DDBJ databases">
        <title>Isolation of gut microbiota from human fecal samples.</title>
        <authorList>
            <person name="Pamer E.G."/>
            <person name="Barat B."/>
            <person name="Waligurski E."/>
            <person name="Medina S."/>
            <person name="Paddock L."/>
            <person name="Mostad J."/>
        </authorList>
    </citation>
    <scope>NUCLEOTIDE SEQUENCE</scope>
    <source>
        <strain evidence="1">DFI.6.22</strain>
    </source>
</reference>
<dbReference type="Pfam" id="PF10387">
    <property type="entry name" value="DUF2442"/>
    <property type="match status" value="1"/>
</dbReference>
<organism evidence="1 2">
    <name type="scientific">Alistipes onderdonkii</name>
    <dbReference type="NCBI Taxonomy" id="328813"/>
    <lineage>
        <taxon>Bacteria</taxon>
        <taxon>Pseudomonadati</taxon>
        <taxon>Bacteroidota</taxon>
        <taxon>Bacteroidia</taxon>
        <taxon>Bacteroidales</taxon>
        <taxon>Rikenellaceae</taxon>
        <taxon>Alistipes</taxon>
    </lineage>
</organism>
<protein>
    <submittedName>
        <fullName evidence="1">DUF2442 domain-containing protein</fullName>
    </submittedName>
</protein>
<evidence type="ECO:0000313" key="1">
    <source>
        <dbReference type="EMBL" id="MCQ5083683.1"/>
    </source>
</evidence>
<gene>
    <name evidence="1" type="ORF">NE651_12395</name>
</gene>
<name>A0AAJ1CG53_9BACT</name>
<dbReference type="RefSeq" id="WP_022332673.1">
    <property type="nucleotide sequence ID" value="NZ_JANGBQ010000020.1"/>
</dbReference>
<accession>A0AAJ1CG53</accession>